<keyword evidence="9" id="KW-1185">Reference proteome</keyword>
<accession>A0A183EQJ2</accession>
<dbReference type="GO" id="GO:0052689">
    <property type="term" value="F:carboxylic ester hydrolase activity"/>
    <property type="evidence" value="ECO:0007669"/>
    <property type="project" value="UniProtKB-KW"/>
</dbReference>
<dbReference type="EC" id="3.1.2.12" evidence="3"/>
<comment type="similarity">
    <text evidence="2">Belongs to the esterase D family.</text>
</comment>
<evidence type="ECO:0000256" key="6">
    <source>
        <dbReference type="ARBA" id="ARBA00022801"/>
    </source>
</evidence>
<gene>
    <name evidence="8" type="ORF">GPUH_LOCUS23232</name>
</gene>
<evidence type="ECO:0000256" key="1">
    <source>
        <dbReference type="ARBA" id="ARBA00002608"/>
    </source>
</evidence>
<reference evidence="10" key="1">
    <citation type="submission" date="2016-06" db="UniProtKB">
        <authorList>
            <consortium name="WormBaseParasite"/>
        </authorList>
    </citation>
    <scope>IDENTIFICATION</scope>
</reference>
<dbReference type="InterPro" id="IPR000801">
    <property type="entry name" value="Esterase-like"/>
</dbReference>
<dbReference type="EMBL" id="UYRT01097215">
    <property type="protein sequence ID" value="VDN41181.1"/>
    <property type="molecule type" value="Genomic_DNA"/>
</dbReference>
<dbReference type="WBParaSite" id="GPUH_0002326201-mRNA-1">
    <property type="protein sequence ID" value="GPUH_0002326201-mRNA-1"/>
    <property type="gene ID" value="GPUH_0002326201"/>
</dbReference>
<keyword evidence="5" id="KW-0719">Serine esterase</keyword>
<dbReference type="InterPro" id="IPR029058">
    <property type="entry name" value="AB_hydrolase_fold"/>
</dbReference>
<dbReference type="SUPFAM" id="SSF53474">
    <property type="entry name" value="alpha/beta-Hydrolases"/>
    <property type="match status" value="1"/>
</dbReference>
<evidence type="ECO:0000256" key="7">
    <source>
        <dbReference type="ARBA" id="ARBA00032082"/>
    </source>
</evidence>
<evidence type="ECO:0000313" key="10">
    <source>
        <dbReference type="WBParaSite" id="GPUH_0002326201-mRNA-1"/>
    </source>
</evidence>
<dbReference type="GO" id="GO:0005829">
    <property type="term" value="C:cytosol"/>
    <property type="evidence" value="ECO:0007669"/>
    <property type="project" value="TreeGrafter"/>
</dbReference>
<keyword evidence="6" id="KW-0378">Hydrolase</keyword>
<sequence length="103" mass="12133">MWKAFLGYLGPQEEQWKAYDSVELIKTYSGPPREILIDQGTADEFLAKKQLLPEHLQNLDNDKVKIELRYQEDYDHSYLFIATFIEEHFAFHSGILSQKIPDK</sequence>
<dbReference type="Gene3D" id="3.40.50.1820">
    <property type="entry name" value="alpha/beta hydrolase"/>
    <property type="match status" value="1"/>
</dbReference>
<dbReference type="PANTHER" id="PTHR10061">
    <property type="entry name" value="S-FORMYLGLUTATHIONE HYDROLASE"/>
    <property type="match status" value="1"/>
</dbReference>
<evidence type="ECO:0000313" key="8">
    <source>
        <dbReference type="EMBL" id="VDN41181.1"/>
    </source>
</evidence>
<evidence type="ECO:0000256" key="5">
    <source>
        <dbReference type="ARBA" id="ARBA00022487"/>
    </source>
</evidence>
<comment type="function">
    <text evidence="1">Serine hydrolase involved in the detoxification of formaldehyde.</text>
</comment>
<dbReference type="GO" id="GO:0046294">
    <property type="term" value="P:formaldehyde catabolic process"/>
    <property type="evidence" value="ECO:0007669"/>
    <property type="project" value="InterPro"/>
</dbReference>
<dbReference type="Proteomes" id="UP000271098">
    <property type="component" value="Unassembled WGS sequence"/>
</dbReference>
<dbReference type="AlphaFoldDB" id="A0A183EQJ2"/>
<dbReference type="PANTHER" id="PTHR10061:SF0">
    <property type="entry name" value="S-FORMYLGLUTATHIONE HYDROLASE"/>
    <property type="match status" value="1"/>
</dbReference>
<dbReference type="InterPro" id="IPR014186">
    <property type="entry name" value="S-formylglutathione_hydrol"/>
</dbReference>
<proteinExistence type="inferred from homology"/>
<evidence type="ECO:0000256" key="4">
    <source>
        <dbReference type="ARBA" id="ARBA00016774"/>
    </source>
</evidence>
<dbReference type="OrthoDB" id="420518at2759"/>
<evidence type="ECO:0000256" key="3">
    <source>
        <dbReference type="ARBA" id="ARBA00012479"/>
    </source>
</evidence>
<dbReference type="GO" id="GO:0018738">
    <property type="term" value="F:S-formylglutathione hydrolase activity"/>
    <property type="evidence" value="ECO:0007669"/>
    <property type="project" value="UniProtKB-EC"/>
</dbReference>
<name>A0A183EQJ2_9BILA</name>
<organism evidence="10">
    <name type="scientific">Gongylonema pulchrum</name>
    <dbReference type="NCBI Taxonomy" id="637853"/>
    <lineage>
        <taxon>Eukaryota</taxon>
        <taxon>Metazoa</taxon>
        <taxon>Ecdysozoa</taxon>
        <taxon>Nematoda</taxon>
        <taxon>Chromadorea</taxon>
        <taxon>Rhabditida</taxon>
        <taxon>Spirurina</taxon>
        <taxon>Spiruromorpha</taxon>
        <taxon>Spiruroidea</taxon>
        <taxon>Gongylonematidae</taxon>
        <taxon>Gongylonema</taxon>
    </lineage>
</organism>
<evidence type="ECO:0000256" key="2">
    <source>
        <dbReference type="ARBA" id="ARBA00005622"/>
    </source>
</evidence>
<protein>
    <recommendedName>
        <fullName evidence="4">S-formylglutathione hydrolase</fullName>
        <ecNumber evidence="3">3.1.2.12</ecNumber>
    </recommendedName>
    <alternativeName>
        <fullName evidence="7">Esterase D</fullName>
    </alternativeName>
</protein>
<dbReference type="Pfam" id="PF00756">
    <property type="entry name" value="Esterase"/>
    <property type="match status" value="1"/>
</dbReference>
<evidence type="ECO:0000313" key="9">
    <source>
        <dbReference type="Proteomes" id="UP000271098"/>
    </source>
</evidence>
<reference evidence="8 9" key="2">
    <citation type="submission" date="2018-11" db="EMBL/GenBank/DDBJ databases">
        <authorList>
            <consortium name="Pathogen Informatics"/>
        </authorList>
    </citation>
    <scope>NUCLEOTIDE SEQUENCE [LARGE SCALE GENOMIC DNA]</scope>
</reference>